<comment type="caution">
    <text evidence="3">The sequence shown here is derived from an EMBL/GenBank/DDBJ whole genome shotgun (WGS) entry which is preliminary data.</text>
</comment>
<gene>
    <name evidence="3" type="ORF">XAT740_LOCUS62457</name>
</gene>
<keyword evidence="4" id="KW-1185">Reference proteome</keyword>
<evidence type="ECO:0000313" key="3">
    <source>
        <dbReference type="EMBL" id="CAF1687565.1"/>
    </source>
</evidence>
<feature type="compositionally biased region" description="Low complexity" evidence="1">
    <location>
        <begin position="51"/>
        <end position="64"/>
    </location>
</feature>
<feature type="compositionally biased region" description="Polar residues" evidence="1">
    <location>
        <begin position="112"/>
        <end position="123"/>
    </location>
</feature>
<dbReference type="Gene3D" id="1.20.1270.220">
    <property type="match status" value="1"/>
</dbReference>
<name>A0A816HMV0_ADIRI</name>
<evidence type="ECO:0000259" key="2">
    <source>
        <dbReference type="PROSITE" id="PS51525"/>
    </source>
</evidence>
<reference evidence="3" key="1">
    <citation type="submission" date="2021-02" db="EMBL/GenBank/DDBJ databases">
        <authorList>
            <person name="Nowell W R."/>
        </authorList>
    </citation>
    <scope>NUCLEOTIDE SEQUENCE</scope>
</reference>
<dbReference type="GO" id="GO:0006355">
    <property type="term" value="P:regulation of DNA-templated transcription"/>
    <property type="evidence" value="ECO:0007669"/>
    <property type="project" value="TreeGrafter"/>
</dbReference>
<dbReference type="Pfam" id="PF17035">
    <property type="entry name" value="BET"/>
    <property type="match status" value="1"/>
</dbReference>
<accession>A0A816HMV0</accession>
<feature type="region of interest" description="Disordered" evidence="1">
    <location>
        <begin position="42"/>
        <end position="169"/>
    </location>
</feature>
<organism evidence="3 4">
    <name type="scientific">Adineta ricciae</name>
    <name type="common">Rotifer</name>
    <dbReference type="NCBI Taxonomy" id="249248"/>
    <lineage>
        <taxon>Eukaryota</taxon>
        <taxon>Metazoa</taxon>
        <taxon>Spiralia</taxon>
        <taxon>Gnathifera</taxon>
        <taxon>Rotifera</taxon>
        <taxon>Eurotatoria</taxon>
        <taxon>Bdelloidea</taxon>
        <taxon>Adinetida</taxon>
        <taxon>Adinetidae</taxon>
        <taxon>Adineta</taxon>
    </lineage>
</organism>
<dbReference type="EMBL" id="CAJNOR010017619">
    <property type="protein sequence ID" value="CAF1687565.1"/>
    <property type="molecule type" value="Genomic_DNA"/>
</dbReference>
<dbReference type="AlphaFoldDB" id="A0A816HMV0"/>
<feature type="non-terminal residue" evidence="3">
    <location>
        <position position="1"/>
    </location>
</feature>
<feature type="compositionally biased region" description="Low complexity" evidence="1">
    <location>
        <begin position="124"/>
        <end position="152"/>
    </location>
</feature>
<feature type="compositionally biased region" description="Polar residues" evidence="1">
    <location>
        <begin position="89"/>
        <end position="99"/>
    </location>
</feature>
<evidence type="ECO:0000313" key="4">
    <source>
        <dbReference type="Proteomes" id="UP000663828"/>
    </source>
</evidence>
<dbReference type="GO" id="GO:0005634">
    <property type="term" value="C:nucleus"/>
    <property type="evidence" value="ECO:0007669"/>
    <property type="project" value="TreeGrafter"/>
</dbReference>
<feature type="domain" description="NET" evidence="2">
    <location>
        <begin position="1"/>
        <end position="48"/>
    </location>
</feature>
<dbReference type="InterPro" id="IPR038336">
    <property type="entry name" value="NET_sf"/>
</dbReference>
<dbReference type="InterPro" id="IPR027353">
    <property type="entry name" value="NET_dom"/>
</dbReference>
<proteinExistence type="predicted"/>
<dbReference type="PANTHER" id="PTHR22880:SF225">
    <property type="entry name" value="BROMODOMAIN-CONTAINING PROTEIN BET-1-RELATED"/>
    <property type="match status" value="1"/>
</dbReference>
<dbReference type="InterPro" id="IPR050935">
    <property type="entry name" value="Bromo_chromatin_reader"/>
</dbReference>
<dbReference type="GO" id="GO:0006338">
    <property type="term" value="P:chromatin remodeling"/>
    <property type="evidence" value="ECO:0007669"/>
    <property type="project" value="TreeGrafter"/>
</dbReference>
<dbReference type="GO" id="GO:0000785">
    <property type="term" value="C:chromatin"/>
    <property type="evidence" value="ECO:0007669"/>
    <property type="project" value="TreeGrafter"/>
</dbReference>
<dbReference type="Proteomes" id="UP000663828">
    <property type="component" value="Unassembled WGS sequence"/>
</dbReference>
<evidence type="ECO:0000256" key="1">
    <source>
        <dbReference type="SAM" id="MobiDB-lite"/>
    </source>
</evidence>
<protein>
    <recommendedName>
        <fullName evidence="2">NET domain-containing protein</fullName>
    </recommendedName>
</protein>
<sequence length="169" mass="18318">QIIHRREPSLRDSSPDEMEIDFEMLHPATLRELEAYVNQIIKRKPRKQPNTSEKAAPKAASAATTEKRNLAKAQNAQKKEEIQKRLEKVQTQLGTKTKQSSASSLLKRDSSNFNSVVGATTGLSNAPSSHHSSTAPAAPVSSKRLSDSSASESDSDSSRNGDDTDSESG</sequence>
<dbReference type="PROSITE" id="PS51525">
    <property type="entry name" value="NET"/>
    <property type="match status" value="1"/>
</dbReference>
<feature type="compositionally biased region" description="Basic and acidic residues" evidence="1">
    <location>
        <begin position="77"/>
        <end position="88"/>
    </location>
</feature>
<dbReference type="PANTHER" id="PTHR22880">
    <property type="entry name" value="FALZ-RELATED BROMODOMAIN-CONTAINING PROTEINS"/>
    <property type="match status" value="1"/>
</dbReference>